<evidence type="ECO:0000259" key="8">
    <source>
        <dbReference type="PROSITE" id="PS50850"/>
    </source>
</evidence>
<evidence type="ECO:0000256" key="3">
    <source>
        <dbReference type="ARBA" id="ARBA00022475"/>
    </source>
</evidence>
<keyword evidence="6 7" id="KW-0472">Membrane</keyword>
<dbReference type="InterPro" id="IPR036259">
    <property type="entry name" value="MFS_trans_sf"/>
</dbReference>
<name>A0A4R5KFV1_9MICC</name>
<dbReference type="Gene3D" id="1.20.1250.20">
    <property type="entry name" value="MFS general substrate transporter like domains"/>
    <property type="match status" value="2"/>
</dbReference>
<dbReference type="EMBL" id="SMRU01000016">
    <property type="protein sequence ID" value="TDF94309.1"/>
    <property type="molecule type" value="Genomic_DNA"/>
</dbReference>
<protein>
    <submittedName>
        <fullName evidence="9">MFS transporter</fullName>
    </submittedName>
</protein>
<dbReference type="PANTHER" id="PTHR43045:SF1">
    <property type="entry name" value="SHIKIMATE TRANSPORTER"/>
    <property type="match status" value="1"/>
</dbReference>
<evidence type="ECO:0000313" key="10">
    <source>
        <dbReference type="Proteomes" id="UP000295511"/>
    </source>
</evidence>
<feature type="transmembrane region" description="Helical" evidence="7">
    <location>
        <begin position="199"/>
        <end position="216"/>
    </location>
</feature>
<feature type="transmembrane region" description="Helical" evidence="7">
    <location>
        <begin position="344"/>
        <end position="363"/>
    </location>
</feature>
<reference evidence="9 10" key="1">
    <citation type="submission" date="2019-03" db="EMBL/GenBank/DDBJ databases">
        <title>Whole genome sequence of Arthrobacter sp JH1-1.</title>
        <authorList>
            <person name="Trinh H.N."/>
        </authorList>
    </citation>
    <scope>NUCLEOTIDE SEQUENCE [LARGE SCALE GENOMIC DNA]</scope>
    <source>
        <strain evidence="9 10">JH1-1</strain>
    </source>
</reference>
<dbReference type="InterPro" id="IPR011701">
    <property type="entry name" value="MFS"/>
</dbReference>
<dbReference type="CDD" id="cd17369">
    <property type="entry name" value="MFS_ShiA_like"/>
    <property type="match status" value="1"/>
</dbReference>
<dbReference type="InterPro" id="IPR020846">
    <property type="entry name" value="MFS_dom"/>
</dbReference>
<keyword evidence="2" id="KW-0813">Transport</keyword>
<evidence type="ECO:0000313" key="9">
    <source>
        <dbReference type="EMBL" id="TDF94309.1"/>
    </source>
</evidence>
<dbReference type="AlphaFoldDB" id="A0A4R5KFV1"/>
<evidence type="ECO:0000256" key="1">
    <source>
        <dbReference type="ARBA" id="ARBA00004651"/>
    </source>
</evidence>
<gene>
    <name evidence="9" type="ORF">E1809_14575</name>
</gene>
<dbReference type="OrthoDB" id="8953821at2"/>
<organism evidence="9 10">
    <name type="scientific">Arthrobacter terricola</name>
    <dbReference type="NCBI Taxonomy" id="2547396"/>
    <lineage>
        <taxon>Bacteria</taxon>
        <taxon>Bacillati</taxon>
        <taxon>Actinomycetota</taxon>
        <taxon>Actinomycetes</taxon>
        <taxon>Micrococcales</taxon>
        <taxon>Micrococcaceae</taxon>
        <taxon>Arthrobacter</taxon>
    </lineage>
</organism>
<feature type="transmembrane region" description="Helical" evidence="7">
    <location>
        <begin position="173"/>
        <end position="193"/>
    </location>
</feature>
<evidence type="ECO:0000256" key="7">
    <source>
        <dbReference type="SAM" id="Phobius"/>
    </source>
</evidence>
<feature type="transmembrane region" description="Helical" evidence="7">
    <location>
        <begin position="62"/>
        <end position="85"/>
    </location>
</feature>
<comment type="caution">
    <text evidence="9">The sequence shown here is derived from an EMBL/GenBank/DDBJ whole genome shotgun (WGS) entry which is preliminary data.</text>
</comment>
<dbReference type="PANTHER" id="PTHR43045">
    <property type="entry name" value="SHIKIMATE TRANSPORTER"/>
    <property type="match status" value="1"/>
</dbReference>
<dbReference type="RefSeq" id="WP_133204963.1">
    <property type="nucleotide sequence ID" value="NZ_SMRU01000016.1"/>
</dbReference>
<evidence type="ECO:0000256" key="2">
    <source>
        <dbReference type="ARBA" id="ARBA00022448"/>
    </source>
</evidence>
<feature type="transmembrane region" description="Helical" evidence="7">
    <location>
        <begin position="289"/>
        <end position="308"/>
    </location>
</feature>
<comment type="subcellular location">
    <subcellularLocation>
        <location evidence="1">Cell membrane</location>
        <topology evidence="1">Multi-pass membrane protein</topology>
    </subcellularLocation>
</comment>
<feature type="transmembrane region" description="Helical" evidence="7">
    <location>
        <begin position="127"/>
        <end position="152"/>
    </location>
</feature>
<evidence type="ECO:0000256" key="4">
    <source>
        <dbReference type="ARBA" id="ARBA00022692"/>
    </source>
</evidence>
<keyword evidence="3" id="KW-1003">Cell membrane</keyword>
<feature type="transmembrane region" description="Helical" evidence="7">
    <location>
        <begin position="97"/>
        <end position="121"/>
    </location>
</feature>
<proteinExistence type="predicted"/>
<feature type="domain" description="Major facilitator superfamily (MFS) profile" evidence="8">
    <location>
        <begin position="24"/>
        <end position="437"/>
    </location>
</feature>
<evidence type="ECO:0000256" key="6">
    <source>
        <dbReference type="ARBA" id="ARBA00023136"/>
    </source>
</evidence>
<dbReference type="PROSITE" id="PS50850">
    <property type="entry name" value="MFS"/>
    <property type="match status" value="1"/>
</dbReference>
<evidence type="ECO:0000256" key="5">
    <source>
        <dbReference type="ARBA" id="ARBA00022989"/>
    </source>
</evidence>
<feature type="transmembrane region" description="Helical" evidence="7">
    <location>
        <begin position="248"/>
        <end position="269"/>
    </location>
</feature>
<feature type="transmembrane region" description="Helical" evidence="7">
    <location>
        <begin position="384"/>
        <end position="405"/>
    </location>
</feature>
<dbReference type="Pfam" id="PF07690">
    <property type="entry name" value="MFS_1"/>
    <property type="match status" value="1"/>
</dbReference>
<dbReference type="Proteomes" id="UP000295511">
    <property type="component" value="Unassembled WGS sequence"/>
</dbReference>
<feature type="transmembrane region" description="Helical" evidence="7">
    <location>
        <begin position="320"/>
        <end position="338"/>
    </location>
</feature>
<keyword evidence="4 7" id="KW-0812">Transmembrane</keyword>
<accession>A0A4R5KFV1</accession>
<dbReference type="SUPFAM" id="SSF103473">
    <property type="entry name" value="MFS general substrate transporter"/>
    <property type="match status" value="1"/>
</dbReference>
<keyword evidence="10" id="KW-1185">Reference proteome</keyword>
<feature type="transmembrane region" description="Helical" evidence="7">
    <location>
        <begin position="411"/>
        <end position="432"/>
    </location>
</feature>
<dbReference type="GO" id="GO:0005886">
    <property type="term" value="C:plasma membrane"/>
    <property type="evidence" value="ECO:0007669"/>
    <property type="project" value="UniProtKB-SubCell"/>
</dbReference>
<sequence>MNSIGQPTLASAGRVVPAAGPRRIIFATVVGTTVEWYDFFTYGTAAALVFGKLFFAPAGPGLATILAFLTVGISFLFRPLGAFLAGHFGDKYGRRGVLMATLVLMGASTALIGLIPGYASIGFAAPLILIALRVLQGISAGGEWGGAALMAVEQAPTRRRGSFGAAPQIGVPLGLLLSSGVTAVMSMIAPGAAFFEWGWRVPFLLSVALIFVGWYIRRRVEESPVFAQIAEHRGQAGMPIVQVFRKHALLVVIAALVFAGSNAAGYMTTGYIQNYATAATGPVRLQPEPVLWAVTASSVAWLASTWLSGVVSDRINRRNTLIIGWAAQFVGVVALFPLANTGNIWMLLLGLLILSVGIGFAYGPISTYYAELFPASIRFSGVSITYALGAVLGGSFAPTIAQALLQATGTSWSIVLYLVAMTAIGLVATLMLRDRSGIPLGPEHEREQAMSPLVWARD</sequence>
<keyword evidence="5 7" id="KW-1133">Transmembrane helix</keyword>
<dbReference type="GO" id="GO:0022857">
    <property type="term" value="F:transmembrane transporter activity"/>
    <property type="evidence" value="ECO:0007669"/>
    <property type="project" value="InterPro"/>
</dbReference>